<dbReference type="PANTHER" id="PTHR23514">
    <property type="entry name" value="BYPASS OF STOP CODON PROTEIN 6"/>
    <property type="match status" value="1"/>
</dbReference>
<dbReference type="PRINTS" id="PR01988">
    <property type="entry name" value="EXPORTERBACE"/>
</dbReference>
<feature type="transmembrane region" description="Helical" evidence="5">
    <location>
        <begin position="325"/>
        <end position="346"/>
    </location>
</feature>
<sequence length="391" mass="41355">MSKPRLAVSLIFFVCGFIYTSWSSRLPRLQDLLDMDNKTLGLMLLASAIGSLCSMPLAGWLTVRQGSRFATTLSVGLFCGSLLLLSLATTTWELFAAFWVVGVCTGALDVSMNAQAVLVEKQQDRPLMSTFHATFSVGMMIGALAGSLFIELSPSLFVHFGAASLFCAILSVWAVQQLITDAPTPVDDQATSSFQLPSPALLGLGLIAFSAMLSEGAMADWSTNYFKNVVGASEAAAPLGLTVFSGAMMAGRLMGDWARQRLGDRFLLRYGAALGAIGLTLVLLIPLYIVSLAGLAVVGIGLSTLVPIVYSMAGHRTDYAPGVSLAMVTTVGYFGFLVGPPFIGFLADWQDLRFALGIVVLLLIGTVIVSGLSQPIRTSPAVNVPSSSKMQ</sequence>
<evidence type="ECO:0000256" key="5">
    <source>
        <dbReference type="SAM" id="Phobius"/>
    </source>
</evidence>
<comment type="subcellular location">
    <subcellularLocation>
        <location evidence="1">Membrane</location>
        <topology evidence="1">Multi-pass membrane protein</topology>
    </subcellularLocation>
</comment>
<dbReference type="CDD" id="cd17393">
    <property type="entry name" value="MFS_MosC_like"/>
    <property type="match status" value="1"/>
</dbReference>
<evidence type="ECO:0000256" key="1">
    <source>
        <dbReference type="ARBA" id="ARBA00004141"/>
    </source>
</evidence>
<feature type="transmembrane region" description="Helical" evidence="5">
    <location>
        <begin position="352"/>
        <end position="372"/>
    </location>
</feature>
<dbReference type="Pfam" id="PF07690">
    <property type="entry name" value="MFS_1"/>
    <property type="match status" value="1"/>
</dbReference>
<accession>A0A6G9AFW3</accession>
<feature type="domain" description="Major facilitator superfamily (MFS) profile" evidence="6">
    <location>
        <begin position="4"/>
        <end position="383"/>
    </location>
</feature>
<dbReference type="InterPro" id="IPR011701">
    <property type="entry name" value="MFS"/>
</dbReference>
<evidence type="ECO:0000256" key="3">
    <source>
        <dbReference type="ARBA" id="ARBA00022989"/>
    </source>
</evidence>
<dbReference type="EMBL" id="CP050063">
    <property type="protein sequence ID" value="QIP11328.1"/>
    <property type="molecule type" value="Genomic_DNA"/>
</dbReference>
<feature type="transmembrane region" description="Helical" evidence="5">
    <location>
        <begin position="39"/>
        <end position="62"/>
    </location>
</feature>
<dbReference type="InterPro" id="IPR036259">
    <property type="entry name" value="MFS_trans_sf"/>
</dbReference>
<dbReference type="KEGG" id="spib:G8759_01065"/>
<dbReference type="SUPFAM" id="SSF103473">
    <property type="entry name" value="MFS general substrate transporter"/>
    <property type="match status" value="1"/>
</dbReference>
<feature type="transmembrane region" description="Helical" evidence="5">
    <location>
        <begin position="196"/>
        <end position="215"/>
    </location>
</feature>
<feature type="transmembrane region" description="Helical" evidence="5">
    <location>
        <begin position="267"/>
        <end position="289"/>
    </location>
</feature>
<reference evidence="7 8" key="1">
    <citation type="submission" date="2020-03" db="EMBL/GenBank/DDBJ databases">
        <authorList>
            <person name="Kim M.K."/>
        </authorList>
    </citation>
    <scope>NUCLEOTIDE SEQUENCE [LARGE SCALE GENOMIC DNA]</scope>
    <source>
        <strain evidence="7 8">BT328</strain>
    </source>
</reference>
<evidence type="ECO:0000313" key="8">
    <source>
        <dbReference type="Proteomes" id="UP000501802"/>
    </source>
</evidence>
<dbReference type="GO" id="GO:0022857">
    <property type="term" value="F:transmembrane transporter activity"/>
    <property type="evidence" value="ECO:0007669"/>
    <property type="project" value="InterPro"/>
</dbReference>
<evidence type="ECO:0000259" key="6">
    <source>
        <dbReference type="PROSITE" id="PS50850"/>
    </source>
</evidence>
<protein>
    <submittedName>
        <fullName evidence="7">MFS transporter</fullName>
    </submittedName>
</protein>
<proteinExistence type="predicted"/>
<dbReference type="InterPro" id="IPR022324">
    <property type="entry name" value="Bacilysin_exporter_BacE_put"/>
</dbReference>
<dbReference type="GO" id="GO:0016020">
    <property type="term" value="C:membrane"/>
    <property type="evidence" value="ECO:0007669"/>
    <property type="project" value="UniProtKB-SubCell"/>
</dbReference>
<evidence type="ECO:0000256" key="2">
    <source>
        <dbReference type="ARBA" id="ARBA00022692"/>
    </source>
</evidence>
<evidence type="ECO:0000256" key="4">
    <source>
        <dbReference type="ARBA" id="ARBA00023136"/>
    </source>
</evidence>
<name>A0A6G9AFW3_9BACT</name>
<organism evidence="7 8">
    <name type="scientific">Spirosoma aureum</name>
    <dbReference type="NCBI Taxonomy" id="2692134"/>
    <lineage>
        <taxon>Bacteria</taxon>
        <taxon>Pseudomonadati</taxon>
        <taxon>Bacteroidota</taxon>
        <taxon>Cytophagia</taxon>
        <taxon>Cytophagales</taxon>
        <taxon>Cytophagaceae</taxon>
        <taxon>Spirosoma</taxon>
    </lineage>
</organism>
<keyword evidence="3 5" id="KW-1133">Transmembrane helix</keyword>
<dbReference type="Proteomes" id="UP000501802">
    <property type="component" value="Chromosome"/>
</dbReference>
<evidence type="ECO:0000313" key="7">
    <source>
        <dbReference type="EMBL" id="QIP11328.1"/>
    </source>
</evidence>
<gene>
    <name evidence="7" type="ORF">G8759_01065</name>
</gene>
<feature type="transmembrane region" description="Helical" evidence="5">
    <location>
        <begin position="131"/>
        <end position="150"/>
    </location>
</feature>
<keyword evidence="4 5" id="KW-0472">Membrane</keyword>
<dbReference type="InterPro" id="IPR020846">
    <property type="entry name" value="MFS_dom"/>
</dbReference>
<feature type="transmembrane region" description="Helical" evidence="5">
    <location>
        <begin position="69"/>
        <end position="88"/>
    </location>
</feature>
<dbReference type="InterPro" id="IPR051788">
    <property type="entry name" value="MFS_Transporter"/>
</dbReference>
<dbReference type="PANTHER" id="PTHR23514:SF13">
    <property type="entry name" value="INNER MEMBRANE PROTEIN YBJJ"/>
    <property type="match status" value="1"/>
</dbReference>
<feature type="transmembrane region" description="Helical" evidence="5">
    <location>
        <begin position="295"/>
        <end position="313"/>
    </location>
</feature>
<feature type="transmembrane region" description="Helical" evidence="5">
    <location>
        <begin position="235"/>
        <end position="255"/>
    </location>
</feature>
<dbReference type="PROSITE" id="PS50850">
    <property type="entry name" value="MFS"/>
    <property type="match status" value="1"/>
</dbReference>
<feature type="transmembrane region" description="Helical" evidence="5">
    <location>
        <begin position="156"/>
        <end position="175"/>
    </location>
</feature>
<keyword evidence="8" id="KW-1185">Reference proteome</keyword>
<keyword evidence="2 5" id="KW-0812">Transmembrane</keyword>
<dbReference type="RefSeq" id="WP_167204420.1">
    <property type="nucleotide sequence ID" value="NZ_CP050063.1"/>
</dbReference>
<dbReference type="AlphaFoldDB" id="A0A6G9AFW3"/>
<dbReference type="Gene3D" id="1.20.1250.20">
    <property type="entry name" value="MFS general substrate transporter like domains"/>
    <property type="match status" value="2"/>
</dbReference>